<dbReference type="Pfam" id="PF05635">
    <property type="entry name" value="23S_rRNA_IVP"/>
    <property type="match status" value="1"/>
</dbReference>
<sequence length="117" mass="13695">MNYTDLDVWKYSRELVKLVYLLTKSYPNEELYGLSNQIRRCVVSVPSNIAEGIGRQSNKETIHFLYIAKGSLQEVETQLYLSFDLEYISEKELKSILEKVISSKKLLNGFINYYKKL</sequence>
<keyword evidence="2" id="KW-1185">Reference proteome</keyword>
<dbReference type="CDD" id="cd16377">
    <property type="entry name" value="23S_rRNA_IVP_like"/>
    <property type="match status" value="1"/>
</dbReference>
<dbReference type="InterPro" id="IPR036583">
    <property type="entry name" value="23S_rRNA_IVS_sf"/>
</dbReference>
<dbReference type="AlphaFoldDB" id="A0A5S3NE83"/>
<dbReference type="NCBIfam" id="TIGR02436">
    <property type="entry name" value="four helix bundle protein"/>
    <property type="match status" value="1"/>
</dbReference>
<dbReference type="EMBL" id="VANR01000001">
    <property type="protein sequence ID" value="TMM32159.1"/>
    <property type="molecule type" value="Genomic_DNA"/>
</dbReference>
<evidence type="ECO:0000313" key="2">
    <source>
        <dbReference type="Proteomes" id="UP000307140"/>
    </source>
</evidence>
<dbReference type="Gene3D" id="1.20.1440.60">
    <property type="entry name" value="23S rRNA-intervening sequence"/>
    <property type="match status" value="1"/>
</dbReference>
<accession>A0A5S3NE83</accession>
<gene>
    <name evidence="1" type="ORF">FDT66_01460</name>
</gene>
<dbReference type="PANTHER" id="PTHR38471:SF2">
    <property type="entry name" value="FOUR HELIX BUNDLE PROTEIN"/>
    <property type="match status" value="1"/>
</dbReference>
<evidence type="ECO:0000313" key="1">
    <source>
        <dbReference type="EMBL" id="TMM32159.1"/>
    </source>
</evidence>
<dbReference type="SUPFAM" id="SSF158446">
    <property type="entry name" value="IVS-encoded protein-like"/>
    <property type="match status" value="1"/>
</dbReference>
<dbReference type="InterPro" id="IPR012657">
    <property type="entry name" value="23S_rRNA-intervening_sequence"/>
</dbReference>
<reference evidence="1 2" key="1">
    <citation type="submission" date="2019-05" db="EMBL/GenBank/DDBJ databases">
        <title>Polaribacter aestuariivivens sp. nov., isolated from a tidal flat.</title>
        <authorList>
            <person name="Yoon J.-H."/>
        </authorList>
    </citation>
    <scope>NUCLEOTIDE SEQUENCE [LARGE SCALE GENOMIC DNA]</scope>
    <source>
        <strain evidence="1 2">DBTF-3</strain>
    </source>
</reference>
<name>A0A5S3NE83_9FLAO</name>
<comment type="caution">
    <text evidence="1">The sequence shown here is derived from an EMBL/GenBank/DDBJ whole genome shotgun (WGS) entry which is preliminary data.</text>
</comment>
<protein>
    <submittedName>
        <fullName evidence="1">Four helix bundle protein</fullName>
    </submittedName>
</protein>
<dbReference type="OrthoDB" id="9811959at2"/>
<dbReference type="Proteomes" id="UP000307140">
    <property type="component" value="Unassembled WGS sequence"/>
</dbReference>
<organism evidence="1 2">
    <name type="scientific">Polaribacter aestuariivivens</name>
    <dbReference type="NCBI Taxonomy" id="2304626"/>
    <lineage>
        <taxon>Bacteria</taxon>
        <taxon>Pseudomonadati</taxon>
        <taxon>Bacteroidota</taxon>
        <taxon>Flavobacteriia</taxon>
        <taxon>Flavobacteriales</taxon>
        <taxon>Flavobacteriaceae</taxon>
    </lineage>
</organism>
<dbReference type="PANTHER" id="PTHR38471">
    <property type="entry name" value="FOUR HELIX BUNDLE PROTEIN"/>
    <property type="match status" value="1"/>
</dbReference>
<dbReference type="RefSeq" id="WP_138534371.1">
    <property type="nucleotide sequence ID" value="NZ_VANR01000001.1"/>
</dbReference>
<proteinExistence type="predicted"/>